<dbReference type="EMBL" id="VUMU01000014">
    <property type="protein sequence ID" value="MST58718.1"/>
    <property type="molecule type" value="Genomic_DNA"/>
</dbReference>
<keyword evidence="2 6" id="KW-0808">Transferase</keyword>
<accession>A0A6L5YL48</accession>
<dbReference type="UniPathway" id="UPA00704">
    <property type="reaction ID" value="UER00715"/>
</dbReference>
<evidence type="ECO:0000256" key="4">
    <source>
        <dbReference type="ARBA" id="ARBA00022777"/>
    </source>
</evidence>
<sequence>MICTVTFNPSLDYIVSVDDFQLGMTNRTSSELILPGGKGINVSIVLKNLGLDSTALGYAAGFTGEELIRRLTEFGVNADFIKINHGMTRINLKLKSIDGTEINGCGPDIDAEALEQLMEKIDRLQEGDVLVLAGSIPYSMPDDIYQRILERIQGRGVLTVVDATRDLLVKVLPYHPFLVKPNNHELGDIFGVKLSTREEVVPYGKKLRDMGAQNVLISMAGEGAVLIAADGQCLEAPAPKGKLVNGVGAGDSMVAGFLTGWLEEKEYAHAFCMGIAAGSASAFSENLATKDEVMQVLKQVKS</sequence>
<comment type="catalytic activity">
    <reaction evidence="6">
        <text>D-tagatofuranose 6-phosphate + ATP = D-tagatofuranose 1,6-bisphosphate + ADP + H(+)</text>
        <dbReference type="Rhea" id="RHEA:12420"/>
        <dbReference type="ChEBI" id="CHEBI:15378"/>
        <dbReference type="ChEBI" id="CHEBI:30616"/>
        <dbReference type="ChEBI" id="CHEBI:58694"/>
        <dbReference type="ChEBI" id="CHEBI:58695"/>
        <dbReference type="ChEBI" id="CHEBI:456216"/>
        <dbReference type="EC" id="2.7.1.144"/>
    </reaction>
</comment>
<keyword evidence="4 8" id="KW-0418">Kinase</keyword>
<evidence type="ECO:0000256" key="5">
    <source>
        <dbReference type="ARBA" id="ARBA00022840"/>
    </source>
</evidence>
<dbReference type="SUPFAM" id="SSF53613">
    <property type="entry name" value="Ribokinase-like"/>
    <property type="match status" value="1"/>
</dbReference>
<comment type="similarity">
    <text evidence="1">Belongs to the carbohydrate kinase pfkB family.</text>
</comment>
<dbReference type="PIRSF" id="PIRSF000535">
    <property type="entry name" value="1PFK/6PFK/LacC"/>
    <property type="match status" value="1"/>
</dbReference>
<keyword evidence="6" id="KW-0423">Lactose metabolism</keyword>
<keyword evidence="3 6" id="KW-0547">Nucleotide-binding</keyword>
<evidence type="ECO:0000256" key="1">
    <source>
        <dbReference type="ARBA" id="ARBA00005380"/>
    </source>
</evidence>
<comment type="similarity">
    <text evidence="6">Belongs to the carbohydrate kinase PfkB family. LacC subfamily.</text>
</comment>
<organism evidence="8 9">
    <name type="scientific">Waltera intestinalis</name>
    <dbReference type="NCBI Taxonomy" id="2606635"/>
    <lineage>
        <taxon>Bacteria</taxon>
        <taxon>Bacillati</taxon>
        <taxon>Bacillota</taxon>
        <taxon>Clostridia</taxon>
        <taxon>Lachnospirales</taxon>
        <taxon>Lachnospiraceae</taxon>
        <taxon>Waltera</taxon>
    </lineage>
</organism>
<feature type="domain" description="Carbohydrate kinase PfkB" evidence="7">
    <location>
        <begin position="10"/>
        <end position="288"/>
    </location>
</feature>
<dbReference type="InterPro" id="IPR029056">
    <property type="entry name" value="Ribokinase-like"/>
</dbReference>
<dbReference type="NCBIfam" id="TIGR03828">
    <property type="entry name" value="pfkB"/>
    <property type="match status" value="1"/>
</dbReference>
<evidence type="ECO:0000313" key="9">
    <source>
        <dbReference type="Proteomes" id="UP000476055"/>
    </source>
</evidence>
<dbReference type="InterPro" id="IPR022463">
    <property type="entry name" value="1-PFruKinase"/>
</dbReference>
<dbReference type="GO" id="GO:0005988">
    <property type="term" value="P:lactose metabolic process"/>
    <property type="evidence" value="ECO:0007669"/>
    <property type="project" value="UniProtKB-KW"/>
</dbReference>
<gene>
    <name evidence="8" type="primary">pfkB</name>
    <name evidence="8" type="ORF">FYJ59_10810</name>
</gene>
<evidence type="ECO:0000256" key="2">
    <source>
        <dbReference type="ARBA" id="ARBA00022679"/>
    </source>
</evidence>
<dbReference type="GO" id="GO:0008662">
    <property type="term" value="F:1-phosphofructokinase activity"/>
    <property type="evidence" value="ECO:0007669"/>
    <property type="project" value="InterPro"/>
</dbReference>
<dbReference type="PANTHER" id="PTHR46566">
    <property type="entry name" value="1-PHOSPHOFRUCTOKINASE-RELATED"/>
    <property type="match status" value="1"/>
</dbReference>
<dbReference type="FunFam" id="3.40.1190.20:FF:000001">
    <property type="entry name" value="Phosphofructokinase"/>
    <property type="match status" value="1"/>
</dbReference>
<dbReference type="NCBIfam" id="TIGR03168">
    <property type="entry name" value="1-PFK"/>
    <property type="match status" value="1"/>
</dbReference>
<dbReference type="InterPro" id="IPR017583">
    <property type="entry name" value="Tagatose/fructose_Pkinase"/>
</dbReference>
<dbReference type="PANTHER" id="PTHR46566:SF1">
    <property type="entry name" value="1-PHOSPHOFRUCTOKINASE"/>
    <property type="match status" value="1"/>
</dbReference>
<dbReference type="GO" id="GO:0044281">
    <property type="term" value="P:small molecule metabolic process"/>
    <property type="evidence" value="ECO:0007669"/>
    <property type="project" value="UniProtKB-ARBA"/>
</dbReference>
<reference evidence="8 9" key="1">
    <citation type="submission" date="2019-08" db="EMBL/GenBank/DDBJ databases">
        <title>In-depth cultivation of the pig gut microbiome towards novel bacterial diversity and tailored functional studies.</title>
        <authorList>
            <person name="Wylensek D."/>
            <person name="Hitch T.C.A."/>
            <person name="Clavel T."/>
        </authorList>
    </citation>
    <scope>NUCLEOTIDE SEQUENCE [LARGE SCALE GENOMIC DNA]</scope>
    <source>
        <strain evidence="8 9">WCA3-601-WT-6H</strain>
    </source>
</reference>
<dbReference type="GO" id="GO:0016052">
    <property type="term" value="P:carbohydrate catabolic process"/>
    <property type="evidence" value="ECO:0007669"/>
    <property type="project" value="UniProtKB-ARBA"/>
</dbReference>
<dbReference type="GO" id="GO:0005524">
    <property type="term" value="F:ATP binding"/>
    <property type="evidence" value="ECO:0007669"/>
    <property type="project" value="UniProtKB-KW"/>
</dbReference>
<dbReference type="Proteomes" id="UP000476055">
    <property type="component" value="Unassembled WGS sequence"/>
</dbReference>
<dbReference type="CDD" id="cd01164">
    <property type="entry name" value="FruK_PfkB_like"/>
    <property type="match status" value="1"/>
</dbReference>
<dbReference type="GO" id="GO:0005829">
    <property type="term" value="C:cytosol"/>
    <property type="evidence" value="ECO:0007669"/>
    <property type="project" value="TreeGrafter"/>
</dbReference>
<keyword evidence="9" id="KW-1185">Reference proteome</keyword>
<dbReference type="Pfam" id="PF00294">
    <property type="entry name" value="PfkB"/>
    <property type="match status" value="1"/>
</dbReference>
<protein>
    <recommendedName>
        <fullName evidence="6">Tagatose-6-phosphate kinase</fullName>
        <ecNumber evidence="6">2.7.1.144</ecNumber>
    </recommendedName>
</protein>
<proteinExistence type="inferred from homology"/>
<dbReference type="GO" id="GO:2001059">
    <property type="term" value="P:D-tagatose 6-phosphate catabolic process"/>
    <property type="evidence" value="ECO:0007669"/>
    <property type="project" value="UniProtKB-UniPathway"/>
</dbReference>
<dbReference type="RefSeq" id="WP_154497201.1">
    <property type="nucleotide sequence ID" value="NZ_VUMU01000014.1"/>
</dbReference>
<comment type="pathway">
    <text evidence="6">Carbohydrate metabolism; D-tagatose 6-phosphate degradation; D-glyceraldehyde 3-phosphate and glycerone phosphate from D-tagatose 6-phosphate: step 1/2.</text>
</comment>
<comment type="caution">
    <text evidence="8">The sequence shown here is derived from an EMBL/GenBank/DDBJ whole genome shotgun (WGS) entry which is preliminary data.</text>
</comment>
<name>A0A6L5YL48_9FIRM</name>
<dbReference type="InterPro" id="IPR011611">
    <property type="entry name" value="PfkB_dom"/>
</dbReference>
<dbReference type="Gene3D" id="3.40.1190.20">
    <property type="match status" value="1"/>
</dbReference>
<keyword evidence="5 6" id="KW-0067">ATP-binding</keyword>
<evidence type="ECO:0000256" key="6">
    <source>
        <dbReference type="PIRNR" id="PIRNR000535"/>
    </source>
</evidence>
<dbReference type="AlphaFoldDB" id="A0A6L5YL48"/>
<evidence type="ECO:0000259" key="7">
    <source>
        <dbReference type="Pfam" id="PF00294"/>
    </source>
</evidence>
<dbReference type="EC" id="2.7.1.144" evidence="6"/>
<dbReference type="GO" id="GO:0009024">
    <property type="term" value="F:tagatose-6-phosphate kinase activity"/>
    <property type="evidence" value="ECO:0007669"/>
    <property type="project" value="UniProtKB-EC"/>
</dbReference>
<evidence type="ECO:0000313" key="8">
    <source>
        <dbReference type="EMBL" id="MST58718.1"/>
    </source>
</evidence>
<evidence type="ECO:0000256" key="3">
    <source>
        <dbReference type="ARBA" id="ARBA00022741"/>
    </source>
</evidence>